<dbReference type="CDD" id="cd00077">
    <property type="entry name" value="HDc"/>
    <property type="match status" value="1"/>
</dbReference>
<dbReference type="InterPro" id="IPR037522">
    <property type="entry name" value="HD_GYP_dom"/>
</dbReference>
<dbReference type="Pfam" id="PF13487">
    <property type="entry name" value="HD_5"/>
    <property type="match status" value="1"/>
</dbReference>
<dbReference type="InterPro" id="IPR006675">
    <property type="entry name" value="HDIG_dom"/>
</dbReference>
<dbReference type="RefSeq" id="WP_132417505.1">
    <property type="nucleotide sequence ID" value="NZ_SKFG01000005.1"/>
</dbReference>
<dbReference type="NCBIfam" id="TIGR00277">
    <property type="entry name" value="HDIG"/>
    <property type="match status" value="1"/>
</dbReference>
<organism evidence="2 3">
    <name type="scientific">Paenibacillus albiflavus</name>
    <dbReference type="NCBI Taxonomy" id="2545760"/>
    <lineage>
        <taxon>Bacteria</taxon>
        <taxon>Bacillati</taxon>
        <taxon>Bacillota</taxon>
        <taxon>Bacilli</taxon>
        <taxon>Bacillales</taxon>
        <taxon>Paenibacillaceae</taxon>
        <taxon>Paenibacillus</taxon>
    </lineage>
</organism>
<evidence type="ECO:0000313" key="3">
    <source>
        <dbReference type="Proteomes" id="UP000295418"/>
    </source>
</evidence>
<dbReference type="PROSITE" id="PS51832">
    <property type="entry name" value="HD_GYP"/>
    <property type="match status" value="1"/>
</dbReference>
<dbReference type="Gene3D" id="1.10.3210.10">
    <property type="entry name" value="Hypothetical protein af1432"/>
    <property type="match status" value="1"/>
</dbReference>
<dbReference type="PANTHER" id="PTHR43155">
    <property type="entry name" value="CYCLIC DI-GMP PHOSPHODIESTERASE PA4108-RELATED"/>
    <property type="match status" value="1"/>
</dbReference>
<dbReference type="SUPFAM" id="SSF109604">
    <property type="entry name" value="HD-domain/PDEase-like"/>
    <property type="match status" value="1"/>
</dbReference>
<proteinExistence type="predicted"/>
<reference evidence="2 3" key="1">
    <citation type="submission" date="2019-03" db="EMBL/GenBank/DDBJ databases">
        <authorList>
            <person name="Kim M.K.M."/>
        </authorList>
    </citation>
    <scope>NUCLEOTIDE SEQUENCE [LARGE SCALE GENOMIC DNA]</scope>
    <source>
        <strain evidence="2 3">18JY21-1</strain>
    </source>
</reference>
<sequence length="270" mass="30164">MYPVTQMDVYDKGGRLLLAKKSPITPQIINLLERHGILLSEIEIWPPENIRSTQFAQAVSSLDQRIRASRVDHYEQLEDIMVAIIFDSKTKPWGGFVQTISNYSSWLYAHSINVALLSLLVGRELGYSEKRLLELGIGAFLHDVGKILIAKSILDKPGTLDDHEIKVMRQHTEFGAKLLNGFQLPQICLEIAAKHHERMDGSGYPLGLTAAQIVEEVQIVMVADAIDAITAYRPYRSSSLLSEGITILLNKGDKYPHHIISIIHTSLGES</sequence>
<evidence type="ECO:0000313" key="2">
    <source>
        <dbReference type="EMBL" id="TCZ78468.1"/>
    </source>
</evidence>
<keyword evidence="3" id="KW-1185">Reference proteome</keyword>
<dbReference type="Proteomes" id="UP000295418">
    <property type="component" value="Unassembled WGS sequence"/>
</dbReference>
<gene>
    <name evidence="2" type="ORF">E0485_08190</name>
</gene>
<dbReference type="InterPro" id="IPR003607">
    <property type="entry name" value="HD/PDEase_dom"/>
</dbReference>
<dbReference type="PANTHER" id="PTHR43155:SF2">
    <property type="entry name" value="CYCLIC DI-GMP PHOSPHODIESTERASE PA4108"/>
    <property type="match status" value="1"/>
</dbReference>
<comment type="caution">
    <text evidence="2">The sequence shown here is derived from an EMBL/GenBank/DDBJ whole genome shotgun (WGS) entry which is preliminary data.</text>
</comment>
<evidence type="ECO:0000259" key="1">
    <source>
        <dbReference type="PROSITE" id="PS51832"/>
    </source>
</evidence>
<dbReference type="AlphaFoldDB" id="A0A4R4EJN8"/>
<accession>A0A4R4EJN8</accession>
<protein>
    <submittedName>
        <fullName evidence="2">HD domain-containing protein</fullName>
    </submittedName>
</protein>
<feature type="domain" description="HD-GYP" evidence="1">
    <location>
        <begin position="85"/>
        <end position="270"/>
    </location>
</feature>
<dbReference type="EMBL" id="SKFG01000005">
    <property type="protein sequence ID" value="TCZ78468.1"/>
    <property type="molecule type" value="Genomic_DNA"/>
</dbReference>
<name>A0A4R4EJN8_9BACL</name>
<dbReference type="OrthoDB" id="9759601at2"/>
<dbReference type="SMART" id="SM00471">
    <property type="entry name" value="HDc"/>
    <property type="match status" value="1"/>
</dbReference>